<evidence type="ECO:0000256" key="1">
    <source>
        <dbReference type="ARBA" id="ARBA00005582"/>
    </source>
</evidence>
<accession>A0A927C7A3</accession>
<dbReference type="PANTHER" id="PTHR43736:SF1">
    <property type="entry name" value="DIHYDRONEOPTERIN TRIPHOSPHATE DIPHOSPHATASE"/>
    <property type="match status" value="1"/>
</dbReference>
<comment type="caution">
    <text evidence="4">The sequence shown here is derived from an EMBL/GenBank/DDBJ whole genome shotgun (WGS) entry which is preliminary data.</text>
</comment>
<dbReference type="PANTHER" id="PTHR43736">
    <property type="entry name" value="ADP-RIBOSE PYROPHOSPHATASE"/>
    <property type="match status" value="1"/>
</dbReference>
<proteinExistence type="inferred from homology"/>
<dbReference type="InterPro" id="IPR000086">
    <property type="entry name" value="NUDIX_hydrolase_dom"/>
</dbReference>
<keyword evidence="2" id="KW-0378">Hydrolase</keyword>
<dbReference type="PROSITE" id="PS00893">
    <property type="entry name" value="NUDIX_BOX"/>
    <property type="match status" value="1"/>
</dbReference>
<dbReference type="EMBL" id="JACXJA010000014">
    <property type="protein sequence ID" value="MBD2862694.1"/>
    <property type="molecule type" value="Genomic_DNA"/>
</dbReference>
<dbReference type="Proteomes" id="UP000639396">
    <property type="component" value="Unassembled WGS sequence"/>
</dbReference>
<evidence type="ECO:0000313" key="5">
    <source>
        <dbReference type="Proteomes" id="UP000639396"/>
    </source>
</evidence>
<comment type="similarity">
    <text evidence="1">Belongs to the Nudix hydrolase family.</text>
</comment>
<dbReference type="GO" id="GO:0016787">
    <property type="term" value="F:hydrolase activity"/>
    <property type="evidence" value="ECO:0007669"/>
    <property type="project" value="UniProtKB-KW"/>
</dbReference>
<dbReference type="Gene3D" id="3.90.79.10">
    <property type="entry name" value="Nucleoside Triphosphate Pyrophosphohydrolase"/>
    <property type="match status" value="1"/>
</dbReference>
<organism evidence="4 5">
    <name type="scientific">Paenibacillus oceani</name>
    <dbReference type="NCBI Taxonomy" id="2772510"/>
    <lineage>
        <taxon>Bacteria</taxon>
        <taxon>Bacillati</taxon>
        <taxon>Bacillota</taxon>
        <taxon>Bacilli</taxon>
        <taxon>Bacillales</taxon>
        <taxon>Paenibacillaceae</taxon>
        <taxon>Paenibacillus</taxon>
    </lineage>
</organism>
<dbReference type="InterPro" id="IPR020084">
    <property type="entry name" value="NUDIX_hydrolase_CS"/>
</dbReference>
<evidence type="ECO:0000313" key="4">
    <source>
        <dbReference type="EMBL" id="MBD2862694.1"/>
    </source>
</evidence>
<dbReference type="AlphaFoldDB" id="A0A927C7A3"/>
<protein>
    <submittedName>
        <fullName evidence="4">NUDIX domain-containing protein</fullName>
    </submittedName>
</protein>
<feature type="domain" description="Nudix hydrolase" evidence="3">
    <location>
        <begin position="1"/>
        <end position="115"/>
    </location>
</feature>
<evidence type="ECO:0000259" key="3">
    <source>
        <dbReference type="PROSITE" id="PS51462"/>
    </source>
</evidence>
<name>A0A927C7A3_9BACL</name>
<evidence type="ECO:0000256" key="2">
    <source>
        <dbReference type="ARBA" id="ARBA00022801"/>
    </source>
</evidence>
<dbReference type="InterPro" id="IPR015797">
    <property type="entry name" value="NUDIX_hydrolase-like_dom_sf"/>
</dbReference>
<sequence>MLEKRSDSDRWAIIGGGVQEHESLTDALHREVKEETGLTVHGVKLFGTFSDPSRIAAFPDGNVKRIITIAYEVEVEPFSEIGCSEESKEVRFIPVGQLHQLPIAETHLPIIQSIVTGQSVILE</sequence>
<dbReference type="PROSITE" id="PS51462">
    <property type="entry name" value="NUDIX"/>
    <property type="match status" value="1"/>
</dbReference>
<gene>
    <name evidence="4" type="ORF">IDH45_11945</name>
</gene>
<dbReference type="SUPFAM" id="SSF55811">
    <property type="entry name" value="Nudix"/>
    <property type="match status" value="1"/>
</dbReference>
<reference evidence="4" key="1">
    <citation type="submission" date="2020-09" db="EMBL/GenBank/DDBJ databases">
        <title>A novel bacterium of genus Paenibacillus, isolated from South China Sea.</title>
        <authorList>
            <person name="Huang H."/>
            <person name="Mo K."/>
            <person name="Hu Y."/>
        </authorList>
    </citation>
    <scope>NUCLEOTIDE SEQUENCE</scope>
    <source>
        <strain evidence="4">IB182363</strain>
    </source>
</reference>
<keyword evidence="5" id="KW-1185">Reference proteome</keyword>
<dbReference type="Pfam" id="PF00293">
    <property type="entry name" value="NUDIX"/>
    <property type="match status" value="1"/>
</dbReference>